<protein>
    <submittedName>
        <fullName evidence="4">SPFH domain-containing protein</fullName>
    </submittedName>
</protein>
<dbReference type="SUPFAM" id="SSF117892">
    <property type="entry name" value="Band 7/SPFH domain"/>
    <property type="match status" value="1"/>
</dbReference>
<sequence length="272" mass="31060">MNRSLPFLLVGGFLAVLLVVLLWGSITTTIDFGQKGVIFRTFSGGIDKKKIFDQGFHFIAPWNKMYKYDVKIQEANSMMEVLSRNGLTIRVDVSYWYKPKEDRLPLLHDEVGPNYHEKIVNPAIRSATREVIGKYLPEELYSTKREVIEDEIMNRTRKSIAGKHILLDDVLIRDVTLPTSLQEAIEKKLKQEQIALEYEFRLEAAEKEAERLRIEAKGKAEAYDIINRSLTEKILQEKGIEATLKLAESNNSKVVIIGNSRNGLPIILGDNK</sequence>
<reference evidence="4 5" key="1">
    <citation type="submission" date="2018-07" db="EMBL/GenBank/DDBJ databases">
        <title>Genomic Encyclopedia of Type Strains, Phase IV (KMG-IV): sequencing the most valuable type-strain genomes for metagenomic binning, comparative biology and taxonomic classification.</title>
        <authorList>
            <person name="Goeker M."/>
        </authorList>
    </citation>
    <scope>NUCLEOTIDE SEQUENCE [LARGE SCALE GENOMIC DNA]</scope>
    <source>
        <strain evidence="4 5">DSM 21410</strain>
    </source>
</reference>
<dbReference type="InterPro" id="IPR000163">
    <property type="entry name" value="Prohibitin"/>
</dbReference>
<comment type="subcellular location">
    <subcellularLocation>
        <location evidence="1">Membrane</location>
        <topology evidence="1">Single-pass membrane protein</topology>
    </subcellularLocation>
</comment>
<proteinExistence type="predicted"/>
<dbReference type="RefSeq" id="WP_037357890.1">
    <property type="nucleotide sequence ID" value="NZ_BHZF01000001.1"/>
</dbReference>
<accession>A0A369A6L9</accession>
<dbReference type="PANTHER" id="PTHR23222">
    <property type="entry name" value="PROHIBITIN"/>
    <property type="match status" value="1"/>
</dbReference>
<dbReference type="Proteomes" id="UP000253517">
    <property type="component" value="Unassembled WGS sequence"/>
</dbReference>
<comment type="caution">
    <text evidence="4">The sequence shown here is derived from an EMBL/GenBank/DDBJ whole genome shotgun (WGS) entry which is preliminary data.</text>
</comment>
<feature type="domain" description="Band 7" evidence="3">
    <location>
        <begin position="25"/>
        <end position="189"/>
    </location>
</feature>
<keyword evidence="2" id="KW-0175">Coiled coil</keyword>
<organism evidence="4 5">
    <name type="scientific">Schleiferia thermophila</name>
    <dbReference type="NCBI Taxonomy" id="884107"/>
    <lineage>
        <taxon>Bacteria</taxon>
        <taxon>Pseudomonadati</taxon>
        <taxon>Bacteroidota</taxon>
        <taxon>Flavobacteriia</taxon>
        <taxon>Flavobacteriales</taxon>
        <taxon>Schleiferiaceae</taxon>
        <taxon>Schleiferia</taxon>
    </lineage>
</organism>
<evidence type="ECO:0000313" key="4">
    <source>
        <dbReference type="EMBL" id="RCX05000.1"/>
    </source>
</evidence>
<evidence type="ECO:0000256" key="2">
    <source>
        <dbReference type="SAM" id="Coils"/>
    </source>
</evidence>
<dbReference type="InterPro" id="IPR036013">
    <property type="entry name" value="Band_7/SPFH_dom_sf"/>
</dbReference>
<dbReference type="SMART" id="SM00244">
    <property type="entry name" value="PHB"/>
    <property type="match status" value="1"/>
</dbReference>
<evidence type="ECO:0000259" key="3">
    <source>
        <dbReference type="SMART" id="SM00244"/>
    </source>
</evidence>
<keyword evidence="5" id="KW-1185">Reference proteome</keyword>
<evidence type="ECO:0000313" key="5">
    <source>
        <dbReference type="Proteomes" id="UP000253517"/>
    </source>
</evidence>
<dbReference type="GO" id="GO:0016020">
    <property type="term" value="C:membrane"/>
    <property type="evidence" value="ECO:0007669"/>
    <property type="project" value="UniProtKB-SubCell"/>
</dbReference>
<dbReference type="PANTHER" id="PTHR23222:SF0">
    <property type="entry name" value="PROHIBITIN 1"/>
    <property type="match status" value="1"/>
</dbReference>
<dbReference type="CDD" id="cd03401">
    <property type="entry name" value="SPFH_prohibitin"/>
    <property type="match status" value="1"/>
</dbReference>
<feature type="coiled-coil region" evidence="2">
    <location>
        <begin position="195"/>
        <end position="222"/>
    </location>
</feature>
<dbReference type="Gene3D" id="3.30.479.30">
    <property type="entry name" value="Band 7 domain"/>
    <property type="match status" value="1"/>
</dbReference>
<dbReference type="EMBL" id="QPJS01000001">
    <property type="protein sequence ID" value="RCX05000.1"/>
    <property type="molecule type" value="Genomic_DNA"/>
</dbReference>
<dbReference type="AlphaFoldDB" id="A0A369A6L9"/>
<dbReference type="PRINTS" id="PR00679">
    <property type="entry name" value="PROHIBITIN"/>
</dbReference>
<name>A0A369A6L9_9FLAO</name>
<evidence type="ECO:0000256" key="1">
    <source>
        <dbReference type="ARBA" id="ARBA00004167"/>
    </source>
</evidence>
<dbReference type="Pfam" id="PF01145">
    <property type="entry name" value="Band_7"/>
    <property type="match status" value="1"/>
</dbReference>
<dbReference type="InterPro" id="IPR001107">
    <property type="entry name" value="Band_7"/>
</dbReference>
<gene>
    <name evidence="4" type="ORF">DES35_101279</name>
</gene>